<keyword evidence="3" id="KW-1133">Transmembrane helix</keyword>
<gene>
    <name evidence="7" type="ORF">CLG96_17695</name>
</gene>
<organism evidence="7 8">
    <name type="scientific">Sphingomonas oleivorans</name>
    <dbReference type="NCBI Taxonomy" id="1735121"/>
    <lineage>
        <taxon>Bacteria</taxon>
        <taxon>Pseudomonadati</taxon>
        <taxon>Pseudomonadota</taxon>
        <taxon>Alphaproteobacteria</taxon>
        <taxon>Sphingomonadales</taxon>
        <taxon>Sphingomonadaceae</taxon>
        <taxon>Sphingomonas</taxon>
    </lineage>
</organism>
<evidence type="ECO:0000256" key="3">
    <source>
        <dbReference type="ARBA" id="ARBA00022989"/>
    </source>
</evidence>
<dbReference type="EMBL" id="NWBU01000018">
    <property type="protein sequence ID" value="PTQ07380.1"/>
    <property type="molecule type" value="Genomic_DNA"/>
</dbReference>
<dbReference type="GO" id="GO:0016020">
    <property type="term" value="C:membrane"/>
    <property type="evidence" value="ECO:0007669"/>
    <property type="project" value="UniProtKB-SubCell"/>
</dbReference>
<feature type="signal peptide" evidence="5">
    <location>
        <begin position="1"/>
        <end position="29"/>
    </location>
</feature>
<evidence type="ECO:0000313" key="7">
    <source>
        <dbReference type="EMBL" id="PTQ07380.1"/>
    </source>
</evidence>
<dbReference type="InterPro" id="IPR006260">
    <property type="entry name" value="TonB/TolA_C"/>
</dbReference>
<reference evidence="7 8" key="1">
    <citation type="submission" date="2017-09" db="EMBL/GenBank/DDBJ databases">
        <title>Sphingomonas panjinensis sp.nov., isolated from oil-contaminated soil.</title>
        <authorList>
            <person name="Wang L."/>
            <person name="Chen L."/>
        </authorList>
    </citation>
    <scope>NUCLEOTIDE SEQUENCE [LARGE SCALE GENOMIC DNA]</scope>
    <source>
        <strain evidence="7 8">FW-11</strain>
    </source>
</reference>
<feature type="chain" id="PRO_5015424895" description="TonB C-terminal domain-containing protein" evidence="5">
    <location>
        <begin position="30"/>
        <end position="171"/>
    </location>
</feature>
<keyword evidence="2" id="KW-0812">Transmembrane</keyword>
<dbReference type="Proteomes" id="UP000244162">
    <property type="component" value="Unassembled WGS sequence"/>
</dbReference>
<dbReference type="AlphaFoldDB" id="A0A2T5FTI0"/>
<dbReference type="Pfam" id="PF03544">
    <property type="entry name" value="TonB_C"/>
    <property type="match status" value="1"/>
</dbReference>
<dbReference type="NCBIfam" id="TIGR01352">
    <property type="entry name" value="tonB_Cterm"/>
    <property type="match status" value="1"/>
</dbReference>
<evidence type="ECO:0000256" key="2">
    <source>
        <dbReference type="ARBA" id="ARBA00022692"/>
    </source>
</evidence>
<sequence length="171" mass="17914">MIKFDATDFQRIAVSSVGALLLSATCVVAAVAPARAATPKAPADITEWQAQVERQIDQTLRTPVDENVAGRYAAATVDVSLAADGSVTGSRIAKSSGSRGLDREALRTARAVNYPALPGSLAGKPRTVAMKIFFGRSQQAVAPALKTASDAAVAHNQRIATDAERTRLAQR</sequence>
<accession>A0A2T5FTI0</accession>
<dbReference type="PROSITE" id="PS52015">
    <property type="entry name" value="TONB_CTD"/>
    <property type="match status" value="1"/>
</dbReference>
<evidence type="ECO:0000256" key="1">
    <source>
        <dbReference type="ARBA" id="ARBA00004167"/>
    </source>
</evidence>
<comment type="caution">
    <text evidence="7">The sequence shown here is derived from an EMBL/GenBank/DDBJ whole genome shotgun (WGS) entry which is preliminary data.</text>
</comment>
<protein>
    <recommendedName>
        <fullName evidence="6">TonB C-terminal domain-containing protein</fullName>
    </recommendedName>
</protein>
<dbReference type="SUPFAM" id="SSF74653">
    <property type="entry name" value="TolA/TonB C-terminal domain"/>
    <property type="match status" value="1"/>
</dbReference>
<keyword evidence="5" id="KW-0732">Signal</keyword>
<dbReference type="OrthoDB" id="7583666at2"/>
<dbReference type="InterPro" id="IPR037682">
    <property type="entry name" value="TonB_C"/>
</dbReference>
<evidence type="ECO:0000313" key="8">
    <source>
        <dbReference type="Proteomes" id="UP000244162"/>
    </source>
</evidence>
<feature type="domain" description="TonB C-terminal" evidence="6">
    <location>
        <begin position="47"/>
        <end position="143"/>
    </location>
</feature>
<dbReference type="Gene3D" id="3.30.1150.10">
    <property type="match status" value="1"/>
</dbReference>
<evidence type="ECO:0000256" key="4">
    <source>
        <dbReference type="ARBA" id="ARBA00023136"/>
    </source>
</evidence>
<evidence type="ECO:0000256" key="5">
    <source>
        <dbReference type="SAM" id="SignalP"/>
    </source>
</evidence>
<comment type="subcellular location">
    <subcellularLocation>
        <location evidence="1">Membrane</location>
        <topology evidence="1">Single-pass membrane protein</topology>
    </subcellularLocation>
</comment>
<name>A0A2T5FTI0_9SPHN</name>
<keyword evidence="4" id="KW-0472">Membrane</keyword>
<evidence type="ECO:0000259" key="6">
    <source>
        <dbReference type="PROSITE" id="PS52015"/>
    </source>
</evidence>
<dbReference type="RefSeq" id="WP_107970066.1">
    <property type="nucleotide sequence ID" value="NZ_NWBU01000018.1"/>
</dbReference>
<proteinExistence type="predicted"/>
<dbReference type="GO" id="GO:0055085">
    <property type="term" value="P:transmembrane transport"/>
    <property type="evidence" value="ECO:0007669"/>
    <property type="project" value="InterPro"/>
</dbReference>
<keyword evidence="8" id="KW-1185">Reference proteome</keyword>